<organism evidence="2 3">
    <name type="scientific">Neisseria wadsworthii 9715</name>
    <dbReference type="NCBI Taxonomy" id="1030841"/>
    <lineage>
        <taxon>Bacteria</taxon>
        <taxon>Pseudomonadati</taxon>
        <taxon>Pseudomonadota</taxon>
        <taxon>Betaproteobacteria</taxon>
        <taxon>Neisseriales</taxon>
        <taxon>Neisseriaceae</taxon>
        <taxon>Neisseria</taxon>
    </lineage>
</organism>
<evidence type="ECO:0000256" key="1">
    <source>
        <dbReference type="SAM" id="Phobius"/>
    </source>
</evidence>
<sequence>MVVDCSLEKAVKVEQGLFRQALIYNHETIVNQLKNITFAYLGLIWVSLVTVALRNTQIKP</sequence>
<evidence type="ECO:0000313" key="3">
    <source>
        <dbReference type="Proteomes" id="UP000005336"/>
    </source>
</evidence>
<dbReference type="HOGENOM" id="CLU_2936881_0_0_4"/>
<dbReference type="PATRIC" id="fig|1030841.3.peg.1017"/>
<reference evidence="2 3" key="1">
    <citation type="submission" date="2011-06" db="EMBL/GenBank/DDBJ databases">
        <authorList>
            <person name="Muzny D."/>
            <person name="Qin X."/>
            <person name="Deng J."/>
            <person name="Jiang H."/>
            <person name="Liu Y."/>
            <person name="Qu J."/>
            <person name="Song X.-Z."/>
            <person name="Zhang L."/>
            <person name="Thornton R."/>
            <person name="Coyle M."/>
            <person name="Francisco L."/>
            <person name="Jackson L."/>
            <person name="Javaid M."/>
            <person name="Korchina V."/>
            <person name="Kovar C."/>
            <person name="Mata R."/>
            <person name="Mathew T."/>
            <person name="Ngo R."/>
            <person name="Nguyen L."/>
            <person name="Nguyen N."/>
            <person name="Okwuonu G."/>
            <person name="Ongeri F."/>
            <person name="Pham C."/>
            <person name="Simmons D."/>
            <person name="Wilczek-Boney K."/>
            <person name="Hale W."/>
            <person name="Jakkamsetti A."/>
            <person name="Pham P."/>
            <person name="Ruth R."/>
            <person name="San Lucas F."/>
            <person name="Warren J."/>
            <person name="Zhang J."/>
            <person name="Zhao Z."/>
            <person name="Zhou C."/>
            <person name="Zhu D."/>
            <person name="Lee S."/>
            <person name="Bess C."/>
            <person name="Blankenburg K."/>
            <person name="Forbes L."/>
            <person name="Fu Q."/>
            <person name="Gubbala S."/>
            <person name="Hirani K."/>
            <person name="Jayaseelan J.C."/>
            <person name="Lara F."/>
            <person name="Munidasa M."/>
            <person name="Palculict T."/>
            <person name="Patil S."/>
            <person name="Pu L.-L."/>
            <person name="Saada N."/>
            <person name="Tang L."/>
            <person name="Weissenberger G."/>
            <person name="Zhu Y."/>
            <person name="Hemphill L."/>
            <person name="Shang Y."/>
            <person name="Youmans B."/>
            <person name="Ayvaz T."/>
            <person name="Ross M."/>
            <person name="Santibanez J."/>
            <person name="Aqrawi P."/>
            <person name="Gross S."/>
            <person name="Joshi V."/>
            <person name="Fowler G."/>
            <person name="Nazareth L."/>
            <person name="Reid J."/>
            <person name="Worley K."/>
            <person name="Petrosino J."/>
            <person name="Highlander S."/>
            <person name="Gibbs R."/>
        </authorList>
    </citation>
    <scope>NUCLEOTIDE SEQUENCE [LARGE SCALE GENOMIC DNA]</scope>
    <source>
        <strain evidence="2 3">9715</strain>
    </source>
</reference>
<gene>
    <name evidence="2" type="ORF">HMPREF9370_1039</name>
</gene>
<keyword evidence="1" id="KW-1133">Transmembrane helix</keyword>
<protein>
    <submittedName>
        <fullName evidence="2">Uncharacterized protein</fullName>
    </submittedName>
</protein>
<dbReference type="Proteomes" id="UP000005336">
    <property type="component" value="Unassembled WGS sequence"/>
</dbReference>
<proteinExistence type="predicted"/>
<name>G4CPM9_9NEIS</name>
<dbReference type="STRING" id="1030841.HMPREF9370_1039"/>
<accession>G4CPM9</accession>
<evidence type="ECO:0000313" key="2">
    <source>
        <dbReference type="EMBL" id="EGZ47599.1"/>
    </source>
</evidence>
<dbReference type="AlphaFoldDB" id="G4CPM9"/>
<keyword evidence="1" id="KW-0812">Transmembrane</keyword>
<keyword evidence="1" id="KW-0472">Membrane</keyword>
<dbReference type="EMBL" id="AGAZ01000039">
    <property type="protein sequence ID" value="EGZ47599.1"/>
    <property type="molecule type" value="Genomic_DNA"/>
</dbReference>
<comment type="caution">
    <text evidence="2">The sequence shown here is derived from an EMBL/GenBank/DDBJ whole genome shotgun (WGS) entry which is preliminary data.</text>
</comment>
<feature type="transmembrane region" description="Helical" evidence="1">
    <location>
        <begin position="36"/>
        <end position="53"/>
    </location>
</feature>
<keyword evidence="3" id="KW-1185">Reference proteome</keyword>